<sequence>MKLKKKKVCEEVKKKKRNEISCQFSFSPGNLSNYQYIHTIEPDILIKKYIFPFPIMSVSDPSNYSSRQVLLLAQLLHSSSISSLKKLKATNENKLQSIIQQWKSHKINGLDGATLNNTDTTIKLNTNNQLIELYGKLLRKYEASNTEELADAAYFKRIEELEDIINKDKQSFTNILQK</sequence>
<organism evidence="1 2">
    <name type="scientific">Candida tropicalis (strain ATCC MYA-3404 / T1)</name>
    <name type="common">Yeast</name>
    <dbReference type="NCBI Taxonomy" id="294747"/>
    <lineage>
        <taxon>Eukaryota</taxon>
        <taxon>Fungi</taxon>
        <taxon>Dikarya</taxon>
        <taxon>Ascomycota</taxon>
        <taxon>Saccharomycotina</taxon>
        <taxon>Pichiomycetes</taxon>
        <taxon>Debaryomycetaceae</taxon>
        <taxon>Candida/Lodderomyces clade</taxon>
        <taxon>Candida</taxon>
    </lineage>
</organism>
<dbReference type="Proteomes" id="UP000002037">
    <property type="component" value="Unassembled WGS sequence"/>
</dbReference>
<dbReference type="eggNOG" id="ENOG502RMRG">
    <property type="taxonomic scope" value="Eukaryota"/>
</dbReference>
<dbReference type="GeneID" id="8302035"/>
<proteinExistence type="predicted"/>
<gene>
    <name evidence="1" type="ORF">CTRG_03440</name>
</gene>
<dbReference type="RefSeq" id="XP_002549143.1">
    <property type="nucleotide sequence ID" value="XM_002549097.1"/>
</dbReference>
<dbReference type="KEGG" id="ctp:CTRG_03440"/>
<evidence type="ECO:0000313" key="1">
    <source>
        <dbReference type="EMBL" id="EER33015.1"/>
    </source>
</evidence>
<keyword evidence="2" id="KW-1185">Reference proteome</keyword>
<protein>
    <submittedName>
        <fullName evidence="1">Uncharacterized protein</fullName>
    </submittedName>
</protein>
<dbReference type="OrthoDB" id="4081634at2759"/>
<name>C5MBJ8_CANTT</name>
<dbReference type="VEuPathDB" id="FungiDB:CTRG_03440"/>
<dbReference type="HOGENOM" id="CLU_129393_0_0_1"/>
<reference evidence="1 2" key="1">
    <citation type="journal article" date="2009" name="Nature">
        <title>Evolution of pathogenicity and sexual reproduction in eight Candida genomes.</title>
        <authorList>
            <person name="Butler G."/>
            <person name="Rasmussen M.D."/>
            <person name="Lin M.F."/>
            <person name="Santos M.A."/>
            <person name="Sakthikumar S."/>
            <person name="Munro C.A."/>
            <person name="Rheinbay E."/>
            <person name="Grabherr M."/>
            <person name="Forche A."/>
            <person name="Reedy J.L."/>
            <person name="Agrafioti I."/>
            <person name="Arnaud M.B."/>
            <person name="Bates S."/>
            <person name="Brown A.J."/>
            <person name="Brunke S."/>
            <person name="Costanzo M.C."/>
            <person name="Fitzpatrick D.A."/>
            <person name="de Groot P.W."/>
            <person name="Harris D."/>
            <person name="Hoyer L.L."/>
            <person name="Hube B."/>
            <person name="Klis F.M."/>
            <person name="Kodira C."/>
            <person name="Lennard N."/>
            <person name="Logue M.E."/>
            <person name="Martin R."/>
            <person name="Neiman A.M."/>
            <person name="Nikolaou E."/>
            <person name="Quail M.A."/>
            <person name="Quinn J."/>
            <person name="Santos M.C."/>
            <person name="Schmitzberger F.F."/>
            <person name="Sherlock G."/>
            <person name="Shah P."/>
            <person name="Silverstein K.A."/>
            <person name="Skrzypek M.S."/>
            <person name="Soll D."/>
            <person name="Staggs R."/>
            <person name="Stansfield I."/>
            <person name="Stumpf M.P."/>
            <person name="Sudbery P.E."/>
            <person name="Srikantha T."/>
            <person name="Zeng Q."/>
            <person name="Berman J."/>
            <person name="Berriman M."/>
            <person name="Heitman J."/>
            <person name="Gow N.A."/>
            <person name="Lorenz M.C."/>
            <person name="Birren B.W."/>
            <person name="Kellis M."/>
            <person name="Cuomo C.A."/>
        </authorList>
    </citation>
    <scope>NUCLEOTIDE SEQUENCE [LARGE SCALE GENOMIC DNA]</scope>
    <source>
        <strain evidence="2">ATCC MYA-3404 / T1</strain>
    </source>
</reference>
<accession>C5MBJ8</accession>
<evidence type="ECO:0000313" key="2">
    <source>
        <dbReference type="Proteomes" id="UP000002037"/>
    </source>
</evidence>
<dbReference type="EMBL" id="GG692398">
    <property type="protein sequence ID" value="EER33015.1"/>
    <property type="molecule type" value="Genomic_DNA"/>
</dbReference>
<dbReference type="AlphaFoldDB" id="C5MBJ8"/>